<evidence type="ECO:0000313" key="5">
    <source>
        <dbReference type="Proteomes" id="UP000265520"/>
    </source>
</evidence>
<dbReference type="InterPro" id="IPR029030">
    <property type="entry name" value="Caspase-like_dom_sf"/>
</dbReference>
<dbReference type="SUPFAM" id="SSF52129">
    <property type="entry name" value="Caspase-like"/>
    <property type="match status" value="1"/>
</dbReference>
<organism evidence="4 5">
    <name type="scientific">Trifolium medium</name>
    <dbReference type="NCBI Taxonomy" id="97028"/>
    <lineage>
        <taxon>Eukaryota</taxon>
        <taxon>Viridiplantae</taxon>
        <taxon>Streptophyta</taxon>
        <taxon>Embryophyta</taxon>
        <taxon>Tracheophyta</taxon>
        <taxon>Spermatophyta</taxon>
        <taxon>Magnoliopsida</taxon>
        <taxon>eudicotyledons</taxon>
        <taxon>Gunneridae</taxon>
        <taxon>Pentapetalae</taxon>
        <taxon>rosids</taxon>
        <taxon>fabids</taxon>
        <taxon>Fabales</taxon>
        <taxon>Fabaceae</taxon>
        <taxon>Papilionoideae</taxon>
        <taxon>50 kb inversion clade</taxon>
        <taxon>NPAAA clade</taxon>
        <taxon>Hologalegina</taxon>
        <taxon>IRL clade</taxon>
        <taxon>Trifolieae</taxon>
        <taxon>Trifolium</taxon>
    </lineage>
</organism>
<dbReference type="EMBL" id="LXQA010009039">
    <property type="protein sequence ID" value="MCH85734.1"/>
    <property type="molecule type" value="Genomic_DNA"/>
</dbReference>
<reference evidence="4 5" key="1">
    <citation type="journal article" date="2018" name="Front. Plant Sci.">
        <title>Red Clover (Trifolium pratense) and Zigzag Clover (T. medium) - A Picture of Genomic Similarities and Differences.</title>
        <authorList>
            <person name="Dluhosova J."/>
            <person name="Istvanek J."/>
            <person name="Nedelnik J."/>
            <person name="Repkova J."/>
        </authorList>
    </citation>
    <scope>NUCLEOTIDE SEQUENCE [LARGE SCALE GENOMIC DNA]</scope>
    <source>
        <strain evidence="5">cv. 10/8</strain>
        <tissue evidence="4">Leaf</tissue>
    </source>
</reference>
<evidence type="ECO:0000256" key="1">
    <source>
        <dbReference type="ARBA" id="ARBA00009005"/>
    </source>
</evidence>
<dbReference type="InterPro" id="IPR050452">
    <property type="entry name" value="Metacaspase"/>
</dbReference>
<feature type="compositionally biased region" description="Low complexity" evidence="2">
    <location>
        <begin position="7"/>
        <end position="24"/>
    </location>
</feature>
<dbReference type="AlphaFoldDB" id="A0A392MHL9"/>
<comment type="caution">
    <text evidence="4">The sequence shown here is derived from an EMBL/GenBank/DDBJ whole genome shotgun (WGS) entry which is preliminary data.</text>
</comment>
<dbReference type="GO" id="GO:0005737">
    <property type="term" value="C:cytoplasm"/>
    <property type="evidence" value="ECO:0007669"/>
    <property type="project" value="TreeGrafter"/>
</dbReference>
<dbReference type="Gene3D" id="3.40.50.12660">
    <property type="match status" value="1"/>
</dbReference>
<protein>
    <submittedName>
        <fullName evidence="4">Metacaspase-1</fullName>
    </submittedName>
</protein>
<dbReference type="InterPro" id="IPR011600">
    <property type="entry name" value="Pept_C14_caspase"/>
</dbReference>
<feature type="domain" description="Peptidase C14 caspase" evidence="3">
    <location>
        <begin position="27"/>
        <end position="237"/>
    </location>
</feature>
<evidence type="ECO:0000313" key="4">
    <source>
        <dbReference type="EMBL" id="MCH85734.1"/>
    </source>
</evidence>
<gene>
    <name evidence="4" type="ORF">A2U01_0006584</name>
</gene>
<evidence type="ECO:0000259" key="3">
    <source>
        <dbReference type="Pfam" id="PF00656"/>
    </source>
</evidence>
<proteinExistence type="inferred from homology"/>
<dbReference type="Proteomes" id="UP000265520">
    <property type="component" value="Unassembled WGS sequence"/>
</dbReference>
<evidence type="ECO:0000256" key="2">
    <source>
        <dbReference type="SAM" id="MobiDB-lite"/>
    </source>
</evidence>
<dbReference type="GO" id="GO:0004197">
    <property type="term" value="F:cysteine-type endopeptidase activity"/>
    <property type="evidence" value="ECO:0007669"/>
    <property type="project" value="InterPro"/>
</dbReference>
<sequence length="248" mass="28036">MHRRSARASSSRVPSKGSSSSSSKQPKKRALLIGLKYGQPDMIYTYDDCTKVKDLIETHFQFLEDNIKTFLDKRTREKPNQSPILTSVRLEREIKAFVEATNTGDISLLFISAHGVHPEKDPTYDRIGFIGADYKVVPVERITKAMSELNKDNKFIAVIDVCWGGGFAEMYNEKITMFLASKTMEESAGGGNGSYFTNCFADFMEKHHMLSSAELIERLKEKMRQMGCEQTPRLLSNKDNANLPVFTI</sequence>
<dbReference type="Pfam" id="PF00656">
    <property type="entry name" value="Peptidase_C14"/>
    <property type="match status" value="1"/>
</dbReference>
<comment type="similarity">
    <text evidence="1">Belongs to the peptidase C14B family.</text>
</comment>
<accession>A0A392MHL9</accession>
<feature type="region of interest" description="Disordered" evidence="2">
    <location>
        <begin position="1"/>
        <end position="27"/>
    </location>
</feature>
<dbReference type="GO" id="GO:0006508">
    <property type="term" value="P:proteolysis"/>
    <property type="evidence" value="ECO:0007669"/>
    <property type="project" value="InterPro"/>
</dbReference>
<dbReference type="PANTHER" id="PTHR48104">
    <property type="entry name" value="METACASPASE-4"/>
    <property type="match status" value="1"/>
</dbReference>
<keyword evidence="5" id="KW-1185">Reference proteome</keyword>
<dbReference type="PANTHER" id="PTHR48104:SF30">
    <property type="entry name" value="METACASPASE-1"/>
    <property type="match status" value="1"/>
</dbReference>
<name>A0A392MHL9_9FABA</name>